<dbReference type="Proteomes" id="UP001300745">
    <property type="component" value="Unassembled WGS sequence"/>
</dbReference>
<proteinExistence type="predicted"/>
<name>A0ABT3SL27_9MYCO</name>
<comment type="caution">
    <text evidence="1">The sequence shown here is derived from an EMBL/GenBank/DDBJ whole genome shotgun (WGS) entry which is preliminary data.</text>
</comment>
<evidence type="ECO:0000313" key="2">
    <source>
        <dbReference type="Proteomes" id="UP001300745"/>
    </source>
</evidence>
<organism evidence="1 2">
    <name type="scientific">Mycobacterium pinniadriaticum</name>
    <dbReference type="NCBI Taxonomy" id="2994102"/>
    <lineage>
        <taxon>Bacteria</taxon>
        <taxon>Bacillati</taxon>
        <taxon>Actinomycetota</taxon>
        <taxon>Actinomycetes</taxon>
        <taxon>Mycobacteriales</taxon>
        <taxon>Mycobacteriaceae</taxon>
        <taxon>Mycobacterium</taxon>
    </lineage>
</organism>
<evidence type="ECO:0008006" key="3">
    <source>
        <dbReference type="Google" id="ProtNLM"/>
    </source>
</evidence>
<dbReference type="SUPFAM" id="SSF52980">
    <property type="entry name" value="Restriction endonuclease-like"/>
    <property type="match status" value="1"/>
</dbReference>
<reference evidence="1 2" key="1">
    <citation type="submission" date="2022-11" db="EMBL/GenBank/DDBJ databases">
        <title>Mycobacterium sp. nov.</title>
        <authorList>
            <person name="Papic B."/>
            <person name="Spicic S."/>
            <person name="Duvnjak S."/>
        </authorList>
    </citation>
    <scope>NUCLEOTIDE SEQUENCE [LARGE SCALE GENOMIC DNA]</scope>
    <source>
        <strain evidence="1 2">CVI_P4</strain>
    </source>
</reference>
<dbReference type="InterPro" id="IPR011335">
    <property type="entry name" value="Restrct_endonuc-II-like"/>
</dbReference>
<keyword evidence="2" id="KW-1185">Reference proteome</keyword>
<sequence>MRDELAALFDRQDGVATAGQILALVSRGNFNTLLECAAVERIWRGIYSRGAADRVRRLKGLDLACGEAVAVCMGTAAHVHGFDTEGSTDLHVVNPNGHQLRPADGLVVHRRDGAPLVTVSGRPATAPAWTAVEVARTLRRPRALATLDAALRSRSCDLDELAGAVVAQQGRRGIVKVRQLVPLADGRAESPMESEARLVMIDGGLPNPVLQHEVVDARGRLRRLDFAWPEHRVAAEYDSGEWHVGADALRRDREKLAALQDLGWMVVPIVVDDVRRQPSVLVNRIGAHLASREYA</sequence>
<accession>A0ABT3SL27</accession>
<evidence type="ECO:0000313" key="1">
    <source>
        <dbReference type="EMBL" id="MCX2940077.1"/>
    </source>
</evidence>
<dbReference type="RefSeq" id="WP_265999871.1">
    <property type="nucleotide sequence ID" value="NZ_JAPJDN010000032.1"/>
</dbReference>
<protein>
    <recommendedName>
        <fullName evidence="3">DUF559 domain-containing protein</fullName>
    </recommendedName>
</protein>
<gene>
    <name evidence="1" type="ORF">ORI27_25605</name>
</gene>
<dbReference type="EMBL" id="JAPJDO010000032">
    <property type="protein sequence ID" value="MCX2940077.1"/>
    <property type="molecule type" value="Genomic_DNA"/>
</dbReference>
<dbReference type="Gene3D" id="3.40.960.10">
    <property type="entry name" value="VSR Endonuclease"/>
    <property type="match status" value="1"/>
</dbReference>